<dbReference type="GO" id="GO:0016987">
    <property type="term" value="F:sigma factor activity"/>
    <property type="evidence" value="ECO:0007669"/>
    <property type="project" value="UniProtKB-KW"/>
</dbReference>
<dbReference type="PANTHER" id="PTHR43133:SF8">
    <property type="entry name" value="RNA POLYMERASE SIGMA FACTOR HI_1459-RELATED"/>
    <property type="match status" value="1"/>
</dbReference>
<keyword evidence="4" id="KW-0804">Transcription</keyword>
<dbReference type="RefSeq" id="WP_175549394.1">
    <property type="nucleotide sequence ID" value="NZ_FRBD01000003.1"/>
</dbReference>
<reference evidence="5 6" key="1">
    <citation type="submission" date="2016-11" db="EMBL/GenBank/DDBJ databases">
        <authorList>
            <person name="Jaros S."/>
            <person name="Januszkiewicz K."/>
            <person name="Wedrychowicz H."/>
        </authorList>
    </citation>
    <scope>NUCLEOTIDE SEQUENCE [LARGE SCALE GENOMIC DNA]</scope>
    <source>
        <strain evidence="5 6">KHT3</strain>
    </source>
</reference>
<evidence type="ECO:0000256" key="2">
    <source>
        <dbReference type="ARBA" id="ARBA00023082"/>
    </source>
</evidence>
<keyword evidence="3" id="KW-0238">DNA-binding</keyword>
<proteinExistence type="predicted"/>
<evidence type="ECO:0000313" key="5">
    <source>
        <dbReference type="EMBL" id="SHK45416.1"/>
    </source>
</evidence>
<dbReference type="NCBIfam" id="TIGR02937">
    <property type="entry name" value="sigma70-ECF"/>
    <property type="match status" value="1"/>
</dbReference>
<dbReference type="InterPro" id="IPR036388">
    <property type="entry name" value="WH-like_DNA-bd_sf"/>
</dbReference>
<dbReference type="AlphaFoldDB" id="A0A1M6SL92"/>
<gene>
    <name evidence="5" type="ORF">SAMN05216463_103245</name>
</gene>
<evidence type="ECO:0000256" key="3">
    <source>
        <dbReference type="ARBA" id="ARBA00023125"/>
    </source>
</evidence>
<organism evidence="5 6">
    <name type="scientific">Xylanibacter ruminicola</name>
    <name type="common">Prevotella ruminicola</name>
    <dbReference type="NCBI Taxonomy" id="839"/>
    <lineage>
        <taxon>Bacteria</taxon>
        <taxon>Pseudomonadati</taxon>
        <taxon>Bacteroidota</taxon>
        <taxon>Bacteroidia</taxon>
        <taxon>Bacteroidales</taxon>
        <taxon>Prevotellaceae</taxon>
        <taxon>Xylanibacter</taxon>
    </lineage>
</organism>
<dbReference type="GO" id="GO:0006352">
    <property type="term" value="P:DNA-templated transcription initiation"/>
    <property type="evidence" value="ECO:0007669"/>
    <property type="project" value="InterPro"/>
</dbReference>
<dbReference type="GO" id="GO:0003677">
    <property type="term" value="F:DNA binding"/>
    <property type="evidence" value="ECO:0007669"/>
    <property type="project" value="UniProtKB-KW"/>
</dbReference>
<accession>A0A1M6SL92</accession>
<dbReference type="InterPro" id="IPR013324">
    <property type="entry name" value="RNA_pol_sigma_r3/r4-like"/>
</dbReference>
<sequence>MVVRIKVSGFENENVEKLTLKEEKSGLLSVSTYLFNKVVDGERENVLMRLMGRFKSLRYEDLEEVYNDGCLVLWGKMMDKEFKLKEKSMVGYLVRVCRNIGMHYLRKVNEDIESLDRIMKRGYEVREDDERGIEEIFDVMDERGNEDERYEKLDRIWSKLKEVDRMILESYYVDGCKMEEIAKKIGYRNGNSVKSKKNKVLRRMIEMMKENEADFKNLPLAA</sequence>
<dbReference type="Proteomes" id="UP000184130">
    <property type="component" value="Unassembled WGS sequence"/>
</dbReference>
<keyword evidence="1" id="KW-0805">Transcription regulation</keyword>
<protein>
    <submittedName>
        <fullName evidence="5">RNA polymerase sigma factor, sigma-70 family</fullName>
    </submittedName>
</protein>
<evidence type="ECO:0000256" key="1">
    <source>
        <dbReference type="ARBA" id="ARBA00023015"/>
    </source>
</evidence>
<dbReference type="SUPFAM" id="SSF88659">
    <property type="entry name" value="Sigma3 and sigma4 domains of RNA polymerase sigma factors"/>
    <property type="match status" value="1"/>
</dbReference>
<dbReference type="Gene3D" id="1.10.10.10">
    <property type="entry name" value="Winged helix-like DNA-binding domain superfamily/Winged helix DNA-binding domain"/>
    <property type="match status" value="1"/>
</dbReference>
<dbReference type="PANTHER" id="PTHR43133">
    <property type="entry name" value="RNA POLYMERASE ECF-TYPE SIGMA FACTO"/>
    <property type="match status" value="1"/>
</dbReference>
<keyword evidence="2" id="KW-0731">Sigma factor</keyword>
<dbReference type="EMBL" id="FRBD01000003">
    <property type="protein sequence ID" value="SHK45416.1"/>
    <property type="molecule type" value="Genomic_DNA"/>
</dbReference>
<evidence type="ECO:0000256" key="4">
    <source>
        <dbReference type="ARBA" id="ARBA00023163"/>
    </source>
</evidence>
<dbReference type="InterPro" id="IPR039425">
    <property type="entry name" value="RNA_pol_sigma-70-like"/>
</dbReference>
<name>A0A1M6SL92_XYLRU</name>
<evidence type="ECO:0000313" key="6">
    <source>
        <dbReference type="Proteomes" id="UP000184130"/>
    </source>
</evidence>
<dbReference type="InterPro" id="IPR014284">
    <property type="entry name" value="RNA_pol_sigma-70_dom"/>
</dbReference>